<sequence length="69" mass="7440">MSRHALPLFDRALLGPALASTFRKLDPRIQFRNPVMFVVYIGSLLTTGLWLQALGGHGEASAGFIGAIT</sequence>
<organism evidence="2">
    <name type="scientific">mine drainage metagenome</name>
    <dbReference type="NCBI Taxonomy" id="410659"/>
    <lineage>
        <taxon>unclassified sequences</taxon>
        <taxon>metagenomes</taxon>
        <taxon>ecological metagenomes</taxon>
    </lineage>
</organism>
<dbReference type="EMBL" id="AUZZ01009798">
    <property type="protein sequence ID" value="EQD32512.1"/>
    <property type="molecule type" value="Genomic_DNA"/>
</dbReference>
<reference evidence="2" key="1">
    <citation type="submission" date="2013-08" db="EMBL/GenBank/DDBJ databases">
        <authorList>
            <person name="Mendez C."/>
            <person name="Richter M."/>
            <person name="Ferrer M."/>
            <person name="Sanchez J."/>
        </authorList>
    </citation>
    <scope>NUCLEOTIDE SEQUENCE</scope>
</reference>
<name>T0YKR0_9ZZZZ</name>
<proteinExistence type="predicted"/>
<feature type="non-terminal residue" evidence="2">
    <location>
        <position position="69"/>
    </location>
</feature>
<keyword evidence="1" id="KW-0812">Transmembrane</keyword>
<gene>
    <name evidence="2" type="ORF">B2A_13526</name>
</gene>
<protein>
    <submittedName>
        <fullName evidence="2">K+-transporting ATPase, B subunit</fullName>
    </submittedName>
</protein>
<dbReference type="AlphaFoldDB" id="T0YKR0"/>
<accession>T0YKR0</accession>
<keyword evidence="1" id="KW-0472">Membrane</keyword>
<evidence type="ECO:0000256" key="1">
    <source>
        <dbReference type="SAM" id="Phobius"/>
    </source>
</evidence>
<feature type="transmembrane region" description="Helical" evidence="1">
    <location>
        <begin position="35"/>
        <end position="54"/>
    </location>
</feature>
<keyword evidence="1" id="KW-1133">Transmembrane helix</keyword>
<reference evidence="2" key="2">
    <citation type="journal article" date="2014" name="ISME J.">
        <title>Microbial stratification in low pH oxic and suboxic macroscopic growths along an acid mine drainage.</title>
        <authorList>
            <person name="Mendez-Garcia C."/>
            <person name="Mesa V."/>
            <person name="Sprenger R.R."/>
            <person name="Richter M."/>
            <person name="Diez M.S."/>
            <person name="Solano J."/>
            <person name="Bargiela R."/>
            <person name="Golyshina O.V."/>
            <person name="Manteca A."/>
            <person name="Ramos J.L."/>
            <person name="Gallego J.R."/>
            <person name="Llorente I."/>
            <person name="Martins Dos Santos V.A."/>
            <person name="Jensen O.N."/>
            <person name="Pelaez A.I."/>
            <person name="Sanchez J."/>
            <person name="Ferrer M."/>
        </authorList>
    </citation>
    <scope>NUCLEOTIDE SEQUENCE</scope>
</reference>
<evidence type="ECO:0000313" key="2">
    <source>
        <dbReference type="EMBL" id="EQD32512.1"/>
    </source>
</evidence>
<comment type="caution">
    <text evidence="2">The sequence shown here is derived from an EMBL/GenBank/DDBJ whole genome shotgun (WGS) entry which is preliminary data.</text>
</comment>